<dbReference type="Pfam" id="PF20160">
    <property type="entry name" value="C-JID"/>
    <property type="match status" value="1"/>
</dbReference>
<organism evidence="4 5">
    <name type="scientific">Malus domestica</name>
    <name type="common">Apple</name>
    <name type="synonym">Pyrus malus</name>
    <dbReference type="NCBI Taxonomy" id="3750"/>
    <lineage>
        <taxon>Eukaryota</taxon>
        <taxon>Viridiplantae</taxon>
        <taxon>Streptophyta</taxon>
        <taxon>Embryophyta</taxon>
        <taxon>Tracheophyta</taxon>
        <taxon>Spermatophyta</taxon>
        <taxon>Magnoliopsida</taxon>
        <taxon>eudicotyledons</taxon>
        <taxon>Gunneridae</taxon>
        <taxon>Pentapetalae</taxon>
        <taxon>rosids</taxon>
        <taxon>fabids</taxon>
        <taxon>Rosales</taxon>
        <taxon>Rosaceae</taxon>
        <taxon>Amygdaloideae</taxon>
        <taxon>Maleae</taxon>
        <taxon>Malus</taxon>
    </lineage>
</organism>
<protein>
    <recommendedName>
        <fullName evidence="3">C-JID domain-containing protein</fullName>
    </recommendedName>
</protein>
<evidence type="ECO:0000259" key="3">
    <source>
        <dbReference type="Pfam" id="PF20160"/>
    </source>
</evidence>
<evidence type="ECO:0000313" key="5">
    <source>
        <dbReference type="Proteomes" id="UP000290289"/>
    </source>
</evidence>
<evidence type="ECO:0000256" key="1">
    <source>
        <dbReference type="ARBA" id="ARBA00022614"/>
    </source>
</evidence>
<dbReference type="AlphaFoldDB" id="A0A498JPQ1"/>
<keyword evidence="2" id="KW-0677">Repeat</keyword>
<sequence>MDIKLPPNWFDADFLGFALSFVLAFDNYTVKEALEFGWTHNFKPSNGESLEFHDNLHGPFFSSRTNYGEGNFNSDHVFVWYNRFNLLQGSKCSSTVFCHTVTEASVKFYQIDPSNKPVSSSEMKVTKCGVCLLYAKDAEKLDVKFRELIKLVEDKQCRGCCGESEASGSETLTTYRNKKMKKDQIFM</sequence>
<keyword evidence="5" id="KW-1185">Reference proteome</keyword>
<dbReference type="InterPro" id="IPR045344">
    <property type="entry name" value="C-JID"/>
</dbReference>
<comment type="caution">
    <text evidence="4">The sequence shown here is derived from an EMBL/GenBank/DDBJ whole genome shotgun (WGS) entry which is preliminary data.</text>
</comment>
<name>A0A498JPQ1_MALDO</name>
<evidence type="ECO:0000313" key="4">
    <source>
        <dbReference type="EMBL" id="RXH97919.1"/>
    </source>
</evidence>
<proteinExistence type="predicted"/>
<evidence type="ECO:0000256" key="2">
    <source>
        <dbReference type="ARBA" id="ARBA00022737"/>
    </source>
</evidence>
<accession>A0A498JPQ1</accession>
<keyword evidence="1" id="KW-0433">Leucine-rich repeat</keyword>
<gene>
    <name evidence="4" type="ORF">DVH24_010244</name>
</gene>
<feature type="domain" description="C-JID" evidence="3">
    <location>
        <begin position="2"/>
        <end position="139"/>
    </location>
</feature>
<dbReference type="EMBL" id="RDQH01000331">
    <property type="protein sequence ID" value="RXH97919.1"/>
    <property type="molecule type" value="Genomic_DNA"/>
</dbReference>
<reference evidence="4 5" key="1">
    <citation type="submission" date="2018-10" db="EMBL/GenBank/DDBJ databases">
        <title>A high-quality apple genome assembly.</title>
        <authorList>
            <person name="Hu J."/>
        </authorList>
    </citation>
    <scope>NUCLEOTIDE SEQUENCE [LARGE SCALE GENOMIC DNA]</scope>
    <source>
        <strain evidence="5">cv. HFTH1</strain>
        <tissue evidence="4">Young leaf</tissue>
    </source>
</reference>
<dbReference type="Proteomes" id="UP000290289">
    <property type="component" value="Chromosome 5"/>
</dbReference>